<dbReference type="OrthoDB" id="5591786at2759"/>
<feature type="compositionally biased region" description="Acidic residues" evidence="1">
    <location>
        <begin position="497"/>
        <end position="511"/>
    </location>
</feature>
<feature type="region of interest" description="Disordered" evidence="1">
    <location>
        <begin position="448"/>
        <end position="515"/>
    </location>
</feature>
<feature type="compositionally biased region" description="Acidic residues" evidence="1">
    <location>
        <begin position="479"/>
        <end position="488"/>
    </location>
</feature>
<name>A0A9P4R4R4_9PLEO</name>
<dbReference type="InterPro" id="IPR036322">
    <property type="entry name" value="WD40_repeat_dom_sf"/>
</dbReference>
<keyword evidence="3" id="KW-1185">Reference proteome</keyword>
<proteinExistence type="predicted"/>
<feature type="compositionally biased region" description="Polar residues" evidence="1">
    <location>
        <begin position="210"/>
        <end position="230"/>
    </location>
</feature>
<protein>
    <submittedName>
        <fullName evidence="2">Uncharacterized protein</fullName>
    </submittedName>
</protein>
<feature type="region of interest" description="Disordered" evidence="1">
    <location>
        <begin position="383"/>
        <end position="413"/>
    </location>
</feature>
<dbReference type="Pfam" id="PF08728">
    <property type="entry name" value="CRT10"/>
    <property type="match status" value="1"/>
</dbReference>
<evidence type="ECO:0000313" key="3">
    <source>
        <dbReference type="Proteomes" id="UP000799444"/>
    </source>
</evidence>
<reference evidence="2" key="1">
    <citation type="journal article" date="2020" name="Stud. Mycol.">
        <title>101 Dothideomycetes genomes: a test case for predicting lifestyles and emergence of pathogens.</title>
        <authorList>
            <person name="Haridas S."/>
            <person name="Albert R."/>
            <person name="Binder M."/>
            <person name="Bloem J."/>
            <person name="Labutti K."/>
            <person name="Salamov A."/>
            <person name="Andreopoulos B."/>
            <person name="Baker S."/>
            <person name="Barry K."/>
            <person name="Bills G."/>
            <person name="Bluhm B."/>
            <person name="Cannon C."/>
            <person name="Castanera R."/>
            <person name="Culley D."/>
            <person name="Daum C."/>
            <person name="Ezra D."/>
            <person name="Gonzalez J."/>
            <person name="Henrissat B."/>
            <person name="Kuo A."/>
            <person name="Liang C."/>
            <person name="Lipzen A."/>
            <person name="Lutzoni F."/>
            <person name="Magnuson J."/>
            <person name="Mondo S."/>
            <person name="Nolan M."/>
            <person name="Ohm R."/>
            <person name="Pangilinan J."/>
            <person name="Park H.-J."/>
            <person name="Ramirez L."/>
            <person name="Alfaro M."/>
            <person name="Sun H."/>
            <person name="Tritt A."/>
            <person name="Yoshinaga Y."/>
            <person name="Zwiers L.-H."/>
            <person name="Turgeon B."/>
            <person name="Goodwin S."/>
            <person name="Spatafora J."/>
            <person name="Crous P."/>
            <person name="Grigoriev I."/>
        </authorList>
    </citation>
    <scope>NUCLEOTIDE SEQUENCE</scope>
    <source>
        <strain evidence="2">CBS 125425</strain>
    </source>
</reference>
<evidence type="ECO:0000313" key="2">
    <source>
        <dbReference type="EMBL" id="KAF2736808.1"/>
    </source>
</evidence>
<accession>A0A9P4R4R4</accession>
<dbReference type="SUPFAM" id="SSF50978">
    <property type="entry name" value="WD40 repeat-like"/>
    <property type="match status" value="1"/>
</dbReference>
<dbReference type="AlphaFoldDB" id="A0A9P4R4R4"/>
<gene>
    <name evidence="2" type="ORF">EJ04DRAFT_575030</name>
</gene>
<organism evidence="2 3">
    <name type="scientific">Polyplosphaeria fusca</name>
    <dbReference type="NCBI Taxonomy" id="682080"/>
    <lineage>
        <taxon>Eukaryota</taxon>
        <taxon>Fungi</taxon>
        <taxon>Dikarya</taxon>
        <taxon>Ascomycota</taxon>
        <taxon>Pezizomycotina</taxon>
        <taxon>Dothideomycetes</taxon>
        <taxon>Pleosporomycetidae</taxon>
        <taxon>Pleosporales</taxon>
        <taxon>Tetraplosphaeriaceae</taxon>
        <taxon>Polyplosphaeria</taxon>
    </lineage>
</organism>
<dbReference type="Proteomes" id="UP000799444">
    <property type="component" value="Unassembled WGS sequence"/>
</dbReference>
<sequence length="741" mass="81982">MPSSLIHIARSVQRGSQRFLDPELDQPRLKAWRCELTALSHVYNLYFIAYGQEIWIFQPVFPEQRLPEKPALILRPPVSSANLDFVLDPECPHSINRLLVDFLGRDEILLVGCDDGDVIGYRVYDIQRAIEKTTQEKDRECQVRVFLHRNVQKSAWGLAVHREARLIAISANTHEITVIAYALADPERKVEPDANRTLELQPLTAEFASTDGTGSDSGPHTPNSSRQSIDSSLALQLPRHTDRTITLISGSNVPSVSFNNNGSDPTGRWLFGSSIDGKTTLWDLHDPDDPTRTFQLGRCVGASNPKRAPVDAECTCSDRHHIPHAAWDALFIDPRACRSATSQVEAFGAEIAERRPQFWDITSSKPRVSERARQDIYLGLDTASEDSGEDMALDEAEDEQQTETGHNVQTIPMNAEDHDDYETMMALSYIQQTSMGVHLAWQMGDVEMDDESDTESVGGEDIFAPSSAGEDSPPATDAGADDEEEEDSGVFGPAFVAEDEPSESDGSDDEAQPMLNLPAGAAGAIWIDSNADMTHITHAPRTEKSSYFELDAEHNPDLLTLSGPALIVTKQDVYMLQPHTLSDPSPPTPDHPTIALQLPHLALGAEPFAPPHDRLCYSTQIPELGIALVASPAGKLAVLDLTALVRKESEEPEEKIVYGFKLATVLPEKEVEQRWGFLAYVRLVGVAVGPVQGMLDGEWDAWSGRMRRWRVLMMYQDHSVVCYELSRRREKGGVNLEALVV</sequence>
<dbReference type="EMBL" id="ML996121">
    <property type="protein sequence ID" value="KAF2736808.1"/>
    <property type="molecule type" value="Genomic_DNA"/>
</dbReference>
<comment type="caution">
    <text evidence="2">The sequence shown here is derived from an EMBL/GenBank/DDBJ whole genome shotgun (WGS) entry which is preliminary data.</text>
</comment>
<evidence type="ECO:0000256" key="1">
    <source>
        <dbReference type="SAM" id="MobiDB-lite"/>
    </source>
</evidence>
<dbReference type="InterPro" id="IPR014839">
    <property type="entry name" value="Crt10"/>
</dbReference>
<feature type="compositionally biased region" description="Acidic residues" evidence="1">
    <location>
        <begin position="383"/>
        <end position="401"/>
    </location>
</feature>
<feature type="compositionally biased region" description="Polar residues" evidence="1">
    <location>
        <begin position="402"/>
        <end position="412"/>
    </location>
</feature>
<feature type="region of interest" description="Disordered" evidence="1">
    <location>
        <begin position="208"/>
        <end position="230"/>
    </location>
</feature>